<dbReference type="Gene3D" id="3.30.565.10">
    <property type="entry name" value="Histidine kinase-like ATPase, C-terminal domain"/>
    <property type="match status" value="1"/>
</dbReference>
<evidence type="ECO:0000256" key="8">
    <source>
        <dbReference type="SAM" id="Phobius"/>
    </source>
</evidence>
<dbReference type="Pfam" id="PF00512">
    <property type="entry name" value="HisKA"/>
    <property type="match status" value="1"/>
</dbReference>
<evidence type="ECO:0000256" key="5">
    <source>
        <dbReference type="ARBA" id="ARBA00022679"/>
    </source>
</evidence>
<dbReference type="PROSITE" id="PS50885">
    <property type="entry name" value="HAMP"/>
    <property type="match status" value="1"/>
</dbReference>
<feature type="modified residue" description="4-aspartylphosphate" evidence="7">
    <location>
        <position position="684"/>
    </location>
</feature>
<comment type="caution">
    <text evidence="13">The sequence shown here is derived from an EMBL/GenBank/DDBJ whole genome shotgun (WGS) entry which is preliminary data.</text>
</comment>
<dbReference type="InterPro" id="IPR004358">
    <property type="entry name" value="Sig_transdc_His_kin-like_C"/>
</dbReference>
<dbReference type="EMBL" id="JAHVJA010000019">
    <property type="protein sequence ID" value="MBY6142130.1"/>
    <property type="molecule type" value="Genomic_DNA"/>
</dbReference>
<dbReference type="Gene3D" id="3.40.50.2300">
    <property type="match status" value="1"/>
</dbReference>
<dbReference type="Gene3D" id="3.30.450.20">
    <property type="entry name" value="PAS domain"/>
    <property type="match status" value="1"/>
</dbReference>
<dbReference type="SUPFAM" id="SSF52172">
    <property type="entry name" value="CheY-like"/>
    <property type="match status" value="1"/>
</dbReference>
<dbReference type="InterPro" id="IPR036890">
    <property type="entry name" value="HATPase_C_sf"/>
</dbReference>
<dbReference type="InterPro" id="IPR036097">
    <property type="entry name" value="HisK_dim/P_sf"/>
</dbReference>
<keyword evidence="4 7" id="KW-0597">Phosphoprotein</keyword>
<dbReference type="SUPFAM" id="SSF55785">
    <property type="entry name" value="PYP-like sensor domain (PAS domain)"/>
    <property type="match status" value="1"/>
</dbReference>
<evidence type="ECO:0000259" key="11">
    <source>
        <dbReference type="PROSITE" id="PS50112"/>
    </source>
</evidence>
<keyword evidence="6" id="KW-0418">Kinase</keyword>
<dbReference type="InterPro" id="IPR011006">
    <property type="entry name" value="CheY-like_superfamily"/>
</dbReference>
<dbReference type="Pfam" id="PF02518">
    <property type="entry name" value="HATPase_c"/>
    <property type="match status" value="1"/>
</dbReference>
<keyword evidence="8" id="KW-1133">Transmembrane helix</keyword>
<keyword evidence="8" id="KW-0812">Transmembrane</keyword>
<feature type="domain" description="Histidine kinase" evidence="9">
    <location>
        <begin position="391"/>
        <end position="610"/>
    </location>
</feature>
<evidence type="ECO:0000259" key="12">
    <source>
        <dbReference type="PROSITE" id="PS50885"/>
    </source>
</evidence>
<protein>
    <recommendedName>
        <fullName evidence="3">histidine kinase</fullName>
        <ecNumber evidence="3">2.7.13.3</ecNumber>
    </recommendedName>
</protein>
<feature type="domain" description="HAMP" evidence="12">
    <location>
        <begin position="179"/>
        <end position="231"/>
    </location>
</feature>
<dbReference type="InterPro" id="IPR003661">
    <property type="entry name" value="HisK_dim/P_dom"/>
</dbReference>
<dbReference type="EC" id="2.7.13.3" evidence="3"/>
<dbReference type="InterPro" id="IPR003594">
    <property type="entry name" value="HATPase_dom"/>
</dbReference>
<dbReference type="CDD" id="cd00130">
    <property type="entry name" value="PAS"/>
    <property type="match status" value="1"/>
</dbReference>
<name>A0ABS7NLR6_9RHOB</name>
<reference evidence="13 14" key="1">
    <citation type="submission" date="2021-06" db="EMBL/GenBank/DDBJ databases">
        <title>50 bacteria genomes isolated from Dapeng, Shenzhen, China.</title>
        <authorList>
            <person name="Zheng W."/>
            <person name="Yu S."/>
            <person name="Huang Y."/>
        </authorList>
    </citation>
    <scope>NUCLEOTIDE SEQUENCE [LARGE SCALE GENOMIC DNA]</scope>
    <source>
        <strain evidence="13 14">DP1N14-2</strain>
    </source>
</reference>
<dbReference type="InterPro" id="IPR003660">
    <property type="entry name" value="HAMP_dom"/>
</dbReference>
<gene>
    <name evidence="13" type="ORF">KUV26_22070</name>
</gene>
<dbReference type="Pfam" id="PF00072">
    <property type="entry name" value="Response_reg"/>
    <property type="match status" value="1"/>
</dbReference>
<evidence type="ECO:0000256" key="1">
    <source>
        <dbReference type="ARBA" id="ARBA00000085"/>
    </source>
</evidence>
<dbReference type="CDD" id="cd06225">
    <property type="entry name" value="HAMP"/>
    <property type="match status" value="1"/>
</dbReference>
<dbReference type="PROSITE" id="PS50109">
    <property type="entry name" value="HIS_KIN"/>
    <property type="match status" value="1"/>
</dbReference>
<dbReference type="InterPro" id="IPR005467">
    <property type="entry name" value="His_kinase_dom"/>
</dbReference>
<dbReference type="InterPro" id="IPR035965">
    <property type="entry name" value="PAS-like_dom_sf"/>
</dbReference>
<feature type="domain" description="Response regulatory" evidence="10">
    <location>
        <begin position="633"/>
        <end position="749"/>
    </location>
</feature>
<keyword evidence="8" id="KW-0472">Membrane</keyword>
<dbReference type="Pfam" id="PF00672">
    <property type="entry name" value="HAMP"/>
    <property type="match status" value="1"/>
</dbReference>
<dbReference type="Proteomes" id="UP000766629">
    <property type="component" value="Unassembled WGS sequence"/>
</dbReference>
<dbReference type="SMART" id="SM00448">
    <property type="entry name" value="REC"/>
    <property type="match status" value="1"/>
</dbReference>
<dbReference type="NCBIfam" id="TIGR00229">
    <property type="entry name" value="sensory_box"/>
    <property type="match status" value="1"/>
</dbReference>
<evidence type="ECO:0000256" key="2">
    <source>
        <dbReference type="ARBA" id="ARBA00004370"/>
    </source>
</evidence>
<evidence type="ECO:0000259" key="9">
    <source>
        <dbReference type="PROSITE" id="PS50109"/>
    </source>
</evidence>
<dbReference type="SMART" id="SM00388">
    <property type="entry name" value="HisKA"/>
    <property type="match status" value="1"/>
</dbReference>
<dbReference type="Pfam" id="PF13426">
    <property type="entry name" value="PAS_9"/>
    <property type="match status" value="1"/>
</dbReference>
<proteinExistence type="predicted"/>
<dbReference type="InterPro" id="IPR001789">
    <property type="entry name" value="Sig_transdc_resp-reg_receiver"/>
</dbReference>
<dbReference type="RefSeq" id="WP_222510048.1">
    <property type="nucleotide sequence ID" value="NZ_JAHVJA010000019.1"/>
</dbReference>
<dbReference type="CDD" id="cd00156">
    <property type="entry name" value="REC"/>
    <property type="match status" value="1"/>
</dbReference>
<dbReference type="InterPro" id="IPR000014">
    <property type="entry name" value="PAS"/>
</dbReference>
<dbReference type="PRINTS" id="PR00344">
    <property type="entry name" value="BCTRLSENSOR"/>
</dbReference>
<keyword evidence="14" id="KW-1185">Reference proteome</keyword>
<evidence type="ECO:0000313" key="14">
    <source>
        <dbReference type="Proteomes" id="UP000766629"/>
    </source>
</evidence>
<dbReference type="SUPFAM" id="SSF158472">
    <property type="entry name" value="HAMP domain-like"/>
    <property type="match status" value="1"/>
</dbReference>
<dbReference type="Gene3D" id="1.10.287.130">
    <property type="match status" value="1"/>
</dbReference>
<evidence type="ECO:0000256" key="6">
    <source>
        <dbReference type="ARBA" id="ARBA00022777"/>
    </source>
</evidence>
<evidence type="ECO:0000313" key="13">
    <source>
        <dbReference type="EMBL" id="MBY6142130.1"/>
    </source>
</evidence>
<dbReference type="PROSITE" id="PS50112">
    <property type="entry name" value="PAS"/>
    <property type="match status" value="1"/>
</dbReference>
<sequence>MIKQLARRTGTFFAGFSLQSSLFLVLVIGLTVPISLLAFHTHNERKETLLNELRQHLSEVTDVLASGLVSSTWNLDAEAARPLLNAVMSDERVVDITVYTELIPRFLQASEPSRRSKVGRPLLMQKAIYRGDEKIAFVVVEMSTARMEAVLEAEEQRILLAAVAQFAVSLLVILFFLQRNVIRPLRSLAMSAQSVAEGVLGSKVDTSGWGEVGRLGSSFDAMRRALKDYFAQVEAQRQELQESEALKRAVIDSTLDCLVTISDTGKIVQFNPAAEKTFAVSKEDAVGEPFQNVIWLDGKMPEATATFDSFMKRFSDGMVGQRKEVDLVSPQRPAFPAEATISSVRTGQENFYVLQLRDISHRKAMQREKDLLERQLAQSQKMEAIGTMAGGIAHDFNNILGIAIGAAEIASDLIPPESSAQKYVARTLEAGTRGRALVKQILSFSSPSSKHRSGVLAVELAGTCIDQFRETAPSATTVEFTNLAGSLAIYADPVQISQVVTNILLNAADAMPDGGQINVILSHCTGGDEAGPTLSSHADLLKLTISDTGCGMDEETAERIFDGFFTTKGTGHGLGLTLAHSIVTSHGGHLCVSSAPGSGSCFSIYLPVYRGALPASPRAEEHTPGAAVRRFRTVMLVDDEQKLIDLTEHSLVRLFAEVETFSDPGAAWQHFKRCPEKYELLMTDYSMPGMTGVQLAAKVRAARPEIPVIIYSGMKTPEVHDQARKLKIDAVLTKPFFRGELIETVQRICRHKARAR</sequence>
<feature type="transmembrane region" description="Helical" evidence="8">
    <location>
        <begin position="12"/>
        <end position="39"/>
    </location>
</feature>
<comment type="subcellular location">
    <subcellularLocation>
        <location evidence="2">Membrane</location>
    </subcellularLocation>
</comment>
<comment type="catalytic activity">
    <reaction evidence="1">
        <text>ATP + protein L-histidine = ADP + protein N-phospho-L-histidine.</text>
        <dbReference type="EC" id="2.7.13.3"/>
    </reaction>
</comment>
<organism evidence="13 14">
    <name type="scientific">Leisingera daeponensis</name>
    <dbReference type="NCBI Taxonomy" id="405746"/>
    <lineage>
        <taxon>Bacteria</taxon>
        <taxon>Pseudomonadati</taxon>
        <taxon>Pseudomonadota</taxon>
        <taxon>Alphaproteobacteria</taxon>
        <taxon>Rhodobacterales</taxon>
        <taxon>Roseobacteraceae</taxon>
        <taxon>Leisingera</taxon>
    </lineage>
</organism>
<evidence type="ECO:0000256" key="7">
    <source>
        <dbReference type="PROSITE-ProRule" id="PRU00169"/>
    </source>
</evidence>
<dbReference type="SMART" id="SM00304">
    <property type="entry name" value="HAMP"/>
    <property type="match status" value="1"/>
</dbReference>
<evidence type="ECO:0000256" key="4">
    <source>
        <dbReference type="ARBA" id="ARBA00022553"/>
    </source>
</evidence>
<dbReference type="SUPFAM" id="SSF47384">
    <property type="entry name" value="Homodimeric domain of signal transducing histidine kinase"/>
    <property type="match status" value="1"/>
</dbReference>
<accession>A0ABS7NLR6</accession>
<dbReference type="SMART" id="SM00387">
    <property type="entry name" value="HATPase_c"/>
    <property type="match status" value="1"/>
</dbReference>
<dbReference type="SUPFAM" id="SSF55874">
    <property type="entry name" value="ATPase domain of HSP90 chaperone/DNA topoisomerase II/histidine kinase"/>
    <property type="match status" value="1"/>
</dbReference>
<evidence type="ECO:0000259" key="10">
    <source>
        <dbReference type="PROSITE" id="PS50110"/>
    </source>
</evidence>
<dbReference type="PROSITE" id="PS50110">
    <property type="entry name" value="RESPONSE_REGULATORY"/>
    <property type="match status" value="1"/>
</dbReference>
<dbReference type="Gene3D" id="6.10.340.10">
    <property type="match status" value="1"/>
</dbReference>
<feature type="domain" description="PAS" evidence="11">
    <location>
        <begin position="243"/>
        <end position="288"/>
    </location>
</feature>
<dbReference type="PANTHER" id="PTHR43065">
    <property type="entry name" value="SENSOR HISTIDINE KINASE"/>
    <property type="match status" value="1"/>
</dbReference>
<dbReference type="PANTHER" id="PTHR43065:SF42">
    <property type="entry name" value="TWO-COMPONENT SENSOR PPRA"/>
    <property type="match status" value="1"/>
</dbReference>
<keyword evidence="5" id="KW-0808">Transferase</keyword>
<evidence type="ECO:0000256" key="3">
    <source>
        <dbReference type="ARBA" id="ARBA00012438"/>
    </source>
</evidence>